<evidence type="ECO:0000313" key="1">
    <source>
        <dbReference type="Proteomes" id="UP000887579"/>
    </source>
</evidence>
<reference evidence="2" key="1">
    <citation type="submission" date="2022-11" db="UniProtKB">
        <authorList>
            <consortium name="WormBaseParasite"/>
        </authorList>
    </citation>
    <scope>IDENTIFICATION</scope>
</reference>
<dbReference type="Proteomes" id="UP000887579">
    <property type="component" value="Unplaced"/>
</dbReference>
<accession>A0AC34FRQ2</accession>
<sequence>MISDVRPLVRLFAIDSTDTLVTISNWSTIWDGVRVFKRQSSSNPIYQGMAFVDNNLYAIRKEDSVQPFAVMLDVNNVENVLHKVQLNTEFSQIEAVTSDWVANRLLFVAGHDIFQIVLDTFDSLSVATPQKVFSLSTGAQDAKQLLFDPFSK</sequence>
<organism evidence="1 2">
    <name type="scientific">Panagrolaimus sp. ES5</name>
    <dbReference type="NCBI Taxonomy" id="591445"/>
    <lineage>
        <taxon>Eukaryota</taxon>
        <taxon>Metazoa</taxon>
        <taxon>Ecdysozoa</taxon>
        <taxon>Nematoda</taxon>
        <taxon>Chromadorea</taxon>
        <taxon>Rhabditida</taxon>
        <taxon>Tylenchina</taxon>
        <taxon>Panagrolaimomorpha</taxon>
        <taxon>Panagrolaimoidea</taxon>
        <taxon>Panagrolaimidae</taxon>
        <taxon>Panagrolaimus</taxon>
    </lineage>
</organism>
<evidence type="ECO:0000313" key="2">
    <source>
        <dbReference type="WBParaSite" id="ES5_v2.g19465.t1"/>
    </source>
</evidence>
<protein>
    <submittedName>
        <fullName evidence="2">Uncharacterized protein</fullName>
    </submittedName>
</protein>
<proteinExistence type="predicted"/>
<dbReference type="WBParaSite" id="ES5_v2.g19465.t1">
    <property type="protein sequence ID" value="ES5_v2.g19465.t1"/>
    <property type="gene ID" value="ES5_v2.g19465"/>
</dbReference>
<name>A0AC34FRQ2_9BILA</name>